<dbReference type="SUPFAM" id="SSF46785">
    <property type="entry name" value="Winged helix' DNA-binding domain"/>
    <property type="match status" value="1"/>
</dbReference>
<keyword evidence="7" id="KW-1185">Reference proteome</keyword>
<reference evidence="6 7" key="1">
    <citation type="submission" date="2024-06" db="EMBL/GenBank/DDBJ databases">
        <title>Genomic Encyclopedia of Type Strains, Phase IV (KMG-IV): sequencing the most valuable type-strain genomes for metagenomic binning, comparative biology and taxonomic classification.</title>
        <authorList>
            <person name="Goeker M."/>
        </authorList>
    </citation>
    <scope>NUCLEOTIDE SEQUENCE [LARGE SCALE GENOMIC DNA]</scope>
    <source>
        <strain evidence="6 7">DSM 27865</strain>
    </source>
</reference>
<evidence type="ECO:0000256" key="2">
    <source>
        <dbReference type="ARBA" id="ARBA00023015"/>
    </source>
</evidence>
<organism evidence="6 7">
    <name type="scientific">Aquamicrobium terrae</name>
    <dbReference type="NCBI Taxonomy" id="1324945"/>
    <lineage>
        <taxon>Bacteria</taxon>
        <taxon>Pseudomonadati</taxon>
        <taxon>Pseudomonadota</taxon>
        <taxon>Alphaproteobacteria</taxon>
        <taxon>Hyphomicrobiales</taxon>
        <taxon>Phyllobacteriaceae</taxon>
        <taxon>Aquamicrobium</taxon>
    </lineage>
</organism>
<dbReference type="EMBL" id="JBEPML010000004">
    <property type="protein sequence ID" value="MET3791499.1"/>
    <property type="molecule type" value="Genomic_DNA"/>
</dbReference>
<dbReference type="InterPro" id="IPR036390">
    <property type="entry name" value="WH_DNA-bd_sf"/>
</dbReference>
<evidence type="ECO:0000256" key="1">
    <source>
        <dbReference type="ARBA" id="ARBA00009437"/>
    </source>
</evidence>
<dbReference type="RefSeq" id="WP_354193820.1">
    <property type="nucleotide sequence ID" value="NZ_JBEPML010000004.1"/>
</dbReference>
<comment type="caution">
    <text evidence="6">The sequence shown here is derived from an EMBL/GenBank/DDBJ whole genome shotgun (WGS) entry which is preliminary data.</text>
</comment>
<dbReference type="CDD" id="cd05466">
    <property type="entry name" value="PBP2_LTTR_substrate"/>
    <property type="match status" value="1"/>
</dbReference>
<evidence type="ECO:0000313" key="6">
    <source>
        <dbReference type="EMBL" id="MET3791499.1"/>
    </source>
</evidence>
<dbReference type="PANTHER" id="PTHR30126">
    <property type="entry name" value="HTH-TYPE TRANSCRIPTIONAL REGULATOR"/>
    <property type="match status" value="1"/>
</dbReference>
<evidence type="ECO:0000259" key="5">
    <source>
        <dbReference type="PROSITE" id="PS50931"/>
    </source>
</evidence>
<dbReference type="Pfam" id="PF03466">
    <property type="entry name" value="LysR_substrate"/>
    <property type="match status" value="1"/>
</dbReference>
<dbReference type="InterPro" id="IPR005119">
    <property type="entry name" value="LysR_subst-bd"/>
</dbReference>
<dbReference type="PANTHER" id="PTHR30126:SF94">
    <property type="entry name" value="LYSR FAMILY TRANSCRIPTIONAL REGULATOR"/>
    <property type="match status" value="1"/>
</dbReference>
<keyword evidence="2" id="KW-0805">Transcription regulation</keyword>
<dbReference type="PRINTS" id="PR00039">
    <property type="entry name" value="HTHLYSR"/>
</dbReference>
<feature type="domain" description="HTH lysR-type" evidence="5">
    <location>
        <begin position="3"/>
        <end position="60"/>
    </location>
</feature>
<dbReference type="Gene3D" id="3.40.190.290">
    <property type="match status" value="1"/>
</dbReference>
<keyword evidence="4" id="KW-0804">Transcription</keyword>
<dbReference type="InterPro" id="IPR000847">
    <property type="entry name" value="LysR_HTH_N"/>
</dbReference>
<dbReference type="PROSITE" id="PS50931">
    <property type="entry name" value="HTH_LYSR"/>
    <property type="match status" value="1"/>
</dbReference>
<dbReference type="Proteomes" id="UP001549076">
    <property type="component" value="Unassembled WGS sequence"/>
</dbReference>
<dbReference type="SUPFAM" id="SSF53850">
    <property type="entry name" value="Periplasmic binding protein-like II"/>
    <property type="match status" value="1"/>
</dbReference>
<proteinExistence type="inferred from homology"/>
<name>A0ABV2MXH6_9HYPH</name>
<protein>
    <submittedName>
        <fullName evidence="6">Aminoethylphosphonate catabolism LysR family transcriptional regulator</fullName>
    </submittedName>
</protein>
<keyword evidence="3" id="KW-0238">DNA-binding</keyword>
<dbReference type="Gene3D" id="1.10.10.10">
    <property type="entry name" value="Winged helix-like DNA-binding domain superfamily/Winged helix DNA-binding domain"/>
    <property type="match status" value="1"/>
</dbReference>
<gene>
    <name evidence="6" type="ORF">ABID37_001707</name>
</gene>
<evidence type="ECO:0000313" key="7">
    <source>
        <dbReference type="Proteomes" id="UP001549076"/>
    </source>
</evidence>
<dbReference type="InterPro" id="IPR036388">
    <property type="entry name" value="WH-like_DNA-bd_sf"/>
</dbReference>
<evidence type="ECO:0000256" key="4">
    <source>
        <dbReference type="ARBA" id="ARBA00023163"/>
    </source>
</evidence>
<sequence length="300" mass="33260">MAIVFSHLRSFHAVAEHRGFTAAAQALHISQPTVTTQVKELEERYGVELLVRRGRRVELTETGAALFDISRRLMKLHEEADELLLSSGRLTMGQLRIAAVGPFHATEMVARFLAAYPAIKVSMLLGNSDQTLQRILELEADVAILAHIVDDPRVLSVPFSSHEVVVFVNADHAWNGRESVEMAELADQPLILRETGSTTRRALERGAAATGTTITPFLEIGSREGIWKAVERGLGIGVVADFEFVAHPRLTTIRIADVEVRTEYRLACLQERRESPKIEAFMRSVLPEAELLNAQHSSDP</sequence>
<accession>A0ABV2MXH6</accession>
<comment type="similarity">
    <text evidence="1">Belongs to the LysR transcriptional regulatory family.</text>
</comment>
<evidence type="ECO:0000256" key="3">
    <source>
        <dbReference type="ARBA" id="ARBA00023125"/>
    </source>
</evidence>
<dbReference type="Pfam" id="PF00126">
    <property type="entry name" value="HTH_1"/>
    <property type="match status" value="1"/>
</dbReference>